<accession>A0ABU0D9X1</accession>
<reference evidence="2 3" key="1">
    <citation type="submission" date="2023-07" db="EMBL/GenBank/DDBJ databases">
        <title>Genomic Encyclopedia of Type Strains, Phase IV (KMG-IV): sequencing the most valuable type-strain genomes for metagenomic binning, comparative biology and taxonomic classification.</title>
        <authorList>
            <person name="Goeker M."/>
        </authorList>
    </citation>
    <scope>NUCLEOTIDE SEQUENCE [LARGE SCALE GENOMIC DNA]</scope>
    <source>
        <strain evidence="2 3">DSM 27848</strain>
    </source>
</reference>
<dbReference type="GO" id="GO:0008889">
    <property type="term" value="F:glycerophosphodiester phosphodiesterase activity"/>
    <property type="evidence" value="ECO:0007669"/>
    <property type="project" value="UniProtKB-EC"/>
</dbReference>
<dbReference type="GO" id="GO:0004619">
    <property type="term" value="F:phosphoglycerate mutase activity"/>
    <property type="evidence" value="ECO:0007669"/>
    <property type="project" value="UniProtKB-EC"/>
</dbReference>
<dbReference type="Proteomes" id="UP001232343">
    <property type="component" value="Unassembled WGS sequence"/>
</dbReference>
<dbReference type="PANTHER" id="PTHR46211:SF14">
    <property type="entry name" value="GLYCEROPHOSPHODIESTER PHOSPHODIESTERASE"/>
    <property type="match status" value="1"/>
</dbReference>
<comment type="caution">
    <text evidence="2">The sequence shown here is derived from an EMBL/GenBank/DDBJ whole genome shotgun (WGS) entry which is preliminary data.</text>
</comment>
<evidence type="ECO:0000313" key="3">
    <source>
        <dbReference type="Proteomes" id="UP001232343"/>
    </source>
</evidence>
<keyword evidence="3" id="KW-1185">Reference proteome</keyword>
<dbReference type="InterPro" id="IPR030395">
    <property type="entry name" value="GP_PDE_dom"/>
</dbReference>
<name>A0ABU0D9X1_9BACI</name>
<dbReference type="Gene3D" id="3.20.20.190">
    <property type="entry name" value="Phosphatidylinositol (PI) phosphodiesterase"/>
    <property type="match status" value="1"/>
</dbReference>
<dbReference type="EMBL" id="JAUSUO010000013">
    <property type="protein sequence ID" value="MDQ0345131.1"/>
    <property type="molecule type" value="Genomic_DNA"/>
</dbReference>
<dbReference type="Pfam" id="PF03009">
    <property type="entry name" value="GDPD"/>
    <property type="match status" value="1"/>
</dbReference>
<keyword evidence="2" id="KW-0413">Isomerase</keyword>
<evidence type="ECO:0000313" key="2">
    <source>
        <dbReference type="EMBL" id="MDQ0345131.1"/>
    </source>
</evidence>
<protein>
    <submittedName>
        <fullName evidence="2">Glycerophosphoryl diester phosphodiesterase/2,3-bisphosphoglycerate-dependent phosphoglycerate mutase</fullName>
        <ecNumber evidence="2">3.1.4.46</ecNumber>
        <ecNumber evidence="2">5.4.2.11</ecNumber>
    </submittedName>
</protein>
<gene>
    <name evidence="2" type="ORF">J2S14_003978</name>
</gene>
<sequence>MGSPKIFAHRGANDRFNESTITAYKLAANDGVDALEMDLRMTKDGSLVVMHDETIDRTTNGAGDVSHFTLEELKSFSTVAVFNQQTTMETIPTLEEVIQTFRGSEMYYIETRLVDGKLKMEVPLIQLLEKYDLINKDLVMIQSFSEASLKKVNELAPEIPLTLLFGKGKFDLRKALSVSYPMIGVEASNVTREMVDALHRNSKEVHVYFTNPDTQKEEQKRVKALNVDGYFTDYIHFTKKILRYEAKAIRGGT</sequence>
<proteinExistence type="predicted"/>
<dbReference type="PANTHER" id="PTHR46211">
    <property type="entry name" value="GLYCEROPHOSPHORYL DIESTER PHOSPHODIESTERASE"/>
    <property type="match status" value="1"/>
</dbReference>
<dbReference type="EC" id="5.4.2.11" evidence="2"/>
<dbReference type="PROSITE" id="PS51704">
    <property type="entry name" value="GP_PDE"/>
    <property type="match status" value="1"/>
</dbReference>
<dbReference type="InterPro" id="IPR017946">
    <property type="entry name" value="PLC-like_Pdiesterase_TIM-brl"/>
</dbReference>
<feature type="domain" description="GP-PDE" evidence="1">
    <location>
        <begin position="4"/>
        <end position="242"/>
    </location>
</feature>
<evidence type="ECO:0000259" key="1">
    <source>
        <dbReference type="PROSITE" id="PS51704"/>
    </source>
</evidence>
<dbReference type="SUPFAM" id="SSF51695">
    <property type="entry name" value="PLC-like phosphodiesterases"/>
    <property type="match status" value="1"/>
</dbReference>
<keyword evidence="2" id="KW-0378">Hydrolase</keyword>
<organism evidence="2 3">
    <name type="scientific">Lederbergia wuyishanensis</name>
    <dbReference type="NCBI Taxonomy" id="1347903"/>
    <lineage>
        <taxon>Bacteria</taxon>
        <taxon>Bacillati</taxon>
        <taxon>Bacillota</taxon>
        <taxon>Bacilli</taxon>
        <taxon>Bacillales</taxon>
        <taxon>Bacillaceae</taxon>
        <taxon>Lederbergia</taxon>
    </lineage>
</organism>
<dbReference type="RefSeq" id="WP_244681038.1">
    <property type="nucleotide sequence ID" value="NZ_JALIRM010000003.1"/>
</dbReference>
<dbReference type="EC" id="3.1.4.46" evidence="2"/>